<evidence type="ECO:0000313" key="3">
    <source>
        <dbReference type="Proteomes" id="UP001595528"/>
    </source>
</evidence>
<dbReference type="PROSITE" id="PS01162">
    <property type="entry name" value="QOR_ZETA_CRYSTAL"/>
    <property type="match status" value="1"/>
</dbReference>
<feature type="domain" description="Enoyl reductase (ER)" evidence="1">
    <location>
        <begin position="13"/>
        <end position="325"/>
    </location>
</feature>
<dbReference type="Gene3D" id="3.40.50.720">
    <property type="entry name" value="NAD(P)-binding Rossmann-like Domain"/>
    <property type="match status" value="1"/>
</dbReference>
<dbReference type="SUPFAM" id="SSF50129">
    <property type="entry name" value="GroES-like"/>
    <property type="match status" value="1"/>
</dbReference>
<keyword evidence="2" id="KW-0560">Oxidoreductase</keyword>
<organism evidence="2 3">
    <name type="scientific">Marinibaculum pumilum</name>
    <dbReference type="NCBI Taxonomy" id="1766165"/>
    <lineage>
        <taxon>Bacteria</taxon>
        <taxon>Pseudomonadati</taxon>
        <taxon>Pseudomonadota</taxon>
        <taxon>Alphaproteobacteria</taxon>
        <taxon>Rhodospirillales</taxon>
        <taxon>Rhodospirillaceae</taxon>
        <taxon>Marinibaculum</taxon>
    </lineage>
</organism>
<gene>
    <name evidence="2" type="ORF">ACFOGJ_20830</name>
</gene>
<dbReference type="InterPro" id="IPR002364">
    <property type="entry name" value="Quin_OxRdtase/zeta-crystal_CS"/>
</dbReference>
<dbReference type="Proteomes" id="UP001595528">
    <property type="component" value="Unassembled WGS sequence"/>
</dbReference>
<dbReference type="PANTHER" id="PTHR43677">
    <property type="entry name" value="SHORT-CHAIN DEHYDROGENASE/REDUCTASE"/>
    <property type="match status" value="1"/>
</dbReference>
<dbReference type="InterPro" id="IPR036291">
    <property type="entry name" value="NAD(P)-bd_dom_sf"/>
</dbReference>
<evidence type="ECO:0000313" key="2">
    <source>
        <dbReference type="EMBL" id="MFC3229706.1"/>
    </source>
</evidence>
<accession>A0ABV7L4V3</accession>
<dbReference type="InterPro" id="IPR013154">
    <property type="entry name" value="ADH-like_N"/>
</dbReference>
<dbReference type="CDD" id="cd08241">
    <property type="entry name" value="QOR1"/>
    <property type="match status" value="1"/>
</dbReference>
<dbReference type="GO" id="GO:0016491">
    <property type="term" value="F:oxidoreductase activity"/>
    <property type="evidence" value="ECO:0007669"/>
    <property type="project" value="UniProtKB-KW"/>
</dbReference>
<dbReference type="SUPFAM" id="SSF51735">
    <property type="entry name" value="NAD(P)-binding Rossmann-fold domains"/>
    <property type="match status" value="1"/>
</dbReference>
<dbReference type="RefSeq" id="WP_379904162.1">
    <property type="nucleotide sequence ID" value="NZ_JBHRTR010000034.1"/>
</dbReference>
<dbReference type="InterPro" id="IPR051397">
    <property type="entry name" value="Zn-ADH-like_protein"/>
</dbReference>
<protein>
    <submittedName>
        <fullName evidence="2">NADPH:quinone oxidoreductase family protein</fullName>
        <ecNumber evidence="2">1.-.-.-</ecNumber>
    </submittedName>
</protein>
<evidence type="ECO:0000259" key="1">
    <source>
        <dbReference type="SMART" id="SM00829"/>
    </source>
</evidence>
<dbReference type="Pfam" id="PF08240">
    <property type="entry name" value="ADH_N"/>
    <property type="match status" value="1"/>
</dbReference>
<dbReference type="EMBL" id="JBHRTR010000034">
    <property type="protein sequence ID" value="MFC3229706.1"/>
    <property type="molecule type" value="Genomic_DNA"/>
</dbReference>
<dbReference type="InterPro" id="IPR020843">
    <property type="entry name" value="ER"/>
</dbReference>
<dbReference type="Gene3D" id="3.90.180.10">
    <property type="entry name" value="Medium-chain alcohol dehydrogenases, catalytic domain"/>
    <property type="match status" value="1"/>
</dbReference>
<keyword evidence="3" id="KW-1185">Reference proteome</keyword>
<comment type="caution">
    <text evidence="2">The sequence shown here is derived from an EMBL/GenBank/DDBJ whole genome shotgun (WGS) entry which is preliminary data.</text>
</comment>
<name>A0ABV7L4V3_9PROT</name>
<dbReference type="PANTHER" id="PTHR43677:SF4">
    <property type="entry name" value="QUINONE OXIDOREDUCTASE-LIKE PROTEIN 2"/>
    <property type="match status" value="1"/>
</dbReference>
<dbReference type="Pfam" id="PF00107">
    <property type="entry name" value="ADH_zinc_N"/>
    <property type="match status" value="1"/>
</dbReference>
<dbReference type="EC" id="1.-.-.-" evidence="2"/>
<dbReference type="InterPro" id="IPR011032">
    <property type="entry name" value="GroES-like_sf"/>
</dbReference>
<sequence>MKGWLVREKGHPSTALALEDGLPSPEPGPGEALVRVRAGTVNFADILLCQGIYQDRPPLPFTPGLETAGVVEAVGPGVTLAIGDHAAGMSALPAGGYAELALIRANSALVFPPEIPFPQVTLLYTTYQTAHVGLHHSGRLAAGDWLLVLGGAGGVGSAAIQLGRAAGAKVIATAGSPEKIAFCRQMGADVVIDHRNEDLAARLAEITDGHGVDVAFDPVGGAAADIVRRRMAWEGRYLVIGFADGEIPSFPANHILVKNYSVIGVHWSQYSRHMPEVIADAHKDLLRLYAEGAIRPALNRTLGLAEIPDALAALEDRKVAGRLVLVP</sequence>
<dbReference type="SMART" id="SM00829">
    <property type="entry name" value="PKS_ER"/>
    <property type="match status" value="1"/>
</dbReference>
<reference evidence="3" key="1">
    <citation type="journal article" date="2019" name="Int. J. Syst. Evol. Microbiol.">
        <title>The Global Catalogue of Microorganisms (GCM) 10K type strain sequencing project: providing services to taxonomists for standard genome sequencing and annotation.</title>
        <authorList>
            <consortium name="The Broad Institute Genomics Platform"/>
            <consortium name="The Broad Institute Genome Sequencing Center for Infectious Disease"/>
            <person name="Wu L."/>
            <person name="Ma J."/>
        </authorList>
    </citation>
    <scope>NUCLEOTIDE SEQUENCE [LARGE SCALE GENOMIC DNA]</scope>
    <source>
        <strain evidence="3">KCTC 42964</strain>
    </source>
</reference>
<proteinExistence type="predicted"/>
<dbReference type="InterPro" id="IPR013149">
    <property type="entry name" value="ADH-like_C"/>
</dbReference>